<reference evidence="1" key="1">
    <citation type="journal article" date="2018" name="Genome Biol.">
        <title>SKESA: strategic k-mer extension for scrupulous assemblies.</title>
        <authorList>
            <person name="Souvorov A."/>
            <person name="Agarwala R."/>
            <person name="Lipman D.J."/>
        </authorList>
    </citation>
    <scope>NUCLEOTIDE SEQUENCE</scope>
    <source>
        <strain evidence="1">Salmonella enterica</strain>
    </source>
</reference>
<sequence length="59" mass="7047">MSMFNEAELIRQLEEQRAVIVQKSAQVNWLKTENSILHKKCEELQMAVELQREFIKSRN</sequence>
<organism evidence="1">
    <name type="scientific">Salmonella enterica subsp. enterica serovar Mbandaka</name>
    <dbReference type="NCBI Taxonomy" id="192954"/>
    <lineage>
        <taxon>Bacteria</taxon>
        <taxon>Pseudomonadati</taxon>
        <taxon>Pseudomonadota</taxon>
        <taxon>Gammaproteobacteria</taxon>
        <taxon>Enterobacterales</taxon>
        <taxon>Enterobacteriaceae</taxon>
        <taxon>Salmonella</taxon>
    </lineage>
</organism>
<dbReference type="AlphaFoldDB" id="A0A6Y5B139"/>
<accession>A0A6Y5B139</accession>
<reference evidence="1" key="2">
    <citation type="submission" date="2019-10" db="EMBL/GenBank/DDBJ databases">
        <authorList>
            <consortium name="NCBI Pathogen Detection Project"/>
        </authorList>
    </citation>
    <scope>NUCLEOTIDE SEQUENCE</scope>
    <source>
        <strain evidence="1">Salmonella enterica</strain>
    </source>
</reference>
<name>A0A6Y5B139_SALET</name>
<gene>
    <name evidence="1" type="ORF">GBV33_20560</name>
</gene>
<dbReference type="RefSeq" id="WP_130548676.1">
    <property type="nucleotide sequence ID" value="NZ_CP101689.1"/>
</dbReference>
<comment type="caution">
    <text evidence="1">The sequence shown here is derived from an EMBL/GenBank/DDBJ whole genome shotgun (WGS) entry which is preliminary data.</text>
</comment>
<dbReference type="EMBL" id="DAAHGZ010000097">
    <property type="protein sequence ID" value="HAB6082101.1"/>
    <property type="molecule type" value="Genomic_DNA"/>
</dbReference>
<protein>
    <submittedName>
        <fullName evidence="1">Uncharacterized protein</fullName>
    </submittedName>
</protein>
<evidence type="ECO:0000313" key="1">
    <source>
        <dbReference type="EMBL" id="HAB6082101.1"/>
    </source>
</evidence>
<proteinExistence type="predicted"/>